<sequence length="129" mass="14095">MSAIDIARNYIRAAQTGDQALLARTVSPTVVWHQPGANRFSGTHRGLAAVGAMIGGMMEVSRGTFAITEAQHYMENGDWVAISIRFAGEREGARLDQAGVDLLRIQDGQVAEVFLFSSDPVQEDRFWGQ</sequence>
<evidence type="ECO:0000313" key="3">
    <source>
        <dbReference type="Proteomes" id="UP000575083"/>
    </source>
</evidence>
<accession>A0A7X0P9N4</accession>
<dbReference type="RefSeq" id="WP_184855293.1">
    <property type="nucleotide sequence ID" value="NZ_JACHLK010000001.1"/>
</dbReference>
<keyword evidence="2" id="KW-0413">Isomerase</keyword>
<gene>
    <name evidence="2" type="ORF">HNP48_000539</name>
</gene>
<evidence type="ECO:0000313" key="2">
    <source>
        <dbReference type="EMBL" id="MBB6557875.1"/>
    </source>
</evidence>
<name>A0A7X0P9N4_9BURK</name>
<protein>
    <submittedName>
        <fullName evidence="2">Ketosteroid isomerase-like protein</fullName>
    </submittedName>
</protein>
<dbReference type="InterPro" id="IPR037401">
    <property type="entry name" value="SnoaL-like"/>
</dbReference>
<dbReference type="Proteomes" id="UP000575083">
    <property type="component" value="Unassembled WGS sequence"/>
</dbReference>
<comment type="caution">
    <text evidence="2">The sequence shown here is derived from an EMBL/GenBank/DDBJ whole genome shotgun (WGS) entry which is preliminary data.</text>
</comment>
<organism evidence="2 3">
    <name type="scientific">Acidovorax soli</name>
    <dbReference type="NCBI Taxonomy" id="592050"/>
    <lineage>
        <taxon>Bacteria</taxon>
        <taxon>Pseudomonadati</taxon>
        <taxon>Pseudomonadota</taxon>
        <taxon>Betaproteobacteria</taxon>
        <taxon>Burkholderiales</taxon>
        <taxon>Comamonadaceae</taxon>
        <taxon>Acidovorax</taxon>
    </lineage>
</organism>
<keyword evidence="3" id="KW-1185">Reference proteome</keyword>
<reference evidence="2 3" key="1">
    <citation type="submission" date="2020-08" db="EMBL/GenBank/DDBJ databases">
        <title>Functional genomics of gut bacteria from endangered species of beetles.</title>
        <authorList>
            <person name="Carlos-Shanley C."/>
        </authorList>
    </citation>
    <scope>NUCLEOTIDE SEQUENCE [LARGE SCALE GENOMIC DNA]</scope>
    <source>
        <strain evidence="2 3">S00198</strain>
    </source>
</reference>
<dbReference type="EMBL" id="JACHLK010000001">
    <property type="protein sequence ID" value="MBB6557875.1"/>
    <property type="molecule type" value="Genomic_DNA"/>
</dbReference>
<dbReference type="GO" id="GO:0016853">
    <property type="term" value="F:isomerase activity"/>
    <property type="evidence" value="ECO:0007669"/>
    <property type="project" value="UniProtKB-KW"/>
</dbReference>
<dbReference type="Pfam" id="PF12680">
    <property type="entry name" value="SnoaL_2"/>
    <property type="match status" value="1"/>
</dbReference>
<dbReference type="InterPro" id="IPR032710">
    <property type="entry name" value="NTF2-like_dom_sf"/>
</dbReference>
<dbReference type="SUPFAM" id="SSF54427">
    <property type="entry name" value="NTF2-like"/>
    <property type="match status" value="1"/>
</dbReference>
<dbReference type="AlphaFoldDB" id="A0A7X0P9N4"/>
<proteinExistence type="predicted"/>
<evidence type="ECO:0000259" key="1">
    <source>
        <dbReference type="Pfam" id="PF12680"/>
    </source>
</evidence>
<feature type="domain" description="SnoaL-like" evidence="1">
    <location>
        <begin position="7"/>
        <end position="113"/>
    </location>
</feature>
<dbReference type="Gene3D" id="3.10.450.50">
    <property type="match status" value="1"/>
</dbReference>